<name>A0A926EZA6_9FIRM</name>
<feature type="domain" description="PTS EIIB type-4" evidence="8">
    <location>
        <begin position="1"/>
        <end position="163"/>
    </location>
</feature>
<dbReference type="Gene3D" id="3.40.35.10">
    <property type="entry name" value="Phosphotransferase system, sorbose subfamily IIB component"/>
    <property type="match status" value="1"/>
</dbReference>
<keyword evidence="10" id="KW-1185">Reference proteome</keyword>
<dbReference type="PROSITE" id="PS51101">
    <property type="entry name" value="PTS_EIIB_TYPE_4"/>
    <property type="match status" value="1"/>
</dbReference>
<proteinExistence type="predicted"/>
<evidence type="ECO:0000313" key="10">
    <source>
        <dbReference type="Proteomes" id="UP000601171"/>
    </source>
</evidence>
<protein>
    <submittedName>
        <fullName evidence="9">PTS sugar transporter subunit IIB</fullName>
    </submittedName>
</protein>
<dbReference type="GO" id="GO:0008982">
    <property type="term" value="F:protein-N(PI)-phosphohistidine-sugar phosphotransferase activity"/>
    <property type="evidence" value="ECO:0007669"/>
    <property type="project" value="InterPro"/>
</dbReference>
<keyword evidence="2" id="KW-0813">Transport</keyword>
<keyword evidence="6" id="KW-0598">Phosphotransferase system</keyword>
<dbReference type="InterPro" id="IPR004720">
    <property type="entry name" value="PTS_IIB_sorbose-sp"/>
</dbReference>
<evidence type="ECO:0000256" key="1">
    <source>
        <dbReference type="ARBA" id="ARBA00004496"/>
    </source>
</evidence>
<dbReference type="Pfam" id="PF03830">
    <property type="entry name" value="PTSIIB_sorb"/>
    <property type="match status" value="1"/>
</dbReference>
<evidence type="ECO:0000259" key="8">
    <source>
        <dbReference type="PROSITE" id="PS51101"/>
    </source>
</evidence>
<evidence type="ECO:0000256" key="7">
    <source>
        <dbReference type="ARBA" id="ARBA00022777"/>
    </source>
</evidence>
<dbReference type="SUPFAM" id="SSF52728">
    <property type="entry name" value="PTS IIb component"/>
    <property type="match status" value="1"/>
</dbReference>
<sequence>MASIKLIRVDSRLIHGQVITKWLKISGANRIIIIDDNLAQDSFMADIYMMAAPRGTSVEILDTQKAVDEWKKDELGKGNILILFKDVANCYKAFKNGFPIKELQIGGLASGPGRVTVFRAVSFDKQDVEQLTEMGNEGTKIILHIIPEEPKMEFAKAVQKFKG</sequence>
<comment type="subcellular location">
    <subcellularLocation>
        <location evidence="1">Cytoplasm</location>
    </subcellularLocation>
</comment>
<keyword evidence="4 9" id="KW-0762">Sugar transport</keyword>
<dbReference type="EMBL" id="JACRTG010000030">
    <property type="protein sequence ID" value="MBC8589162.1"/>
    <property type="molecule type" value="Genomic_DNA"/>
</dbReference>
<dbReference type="Proteomes" id="UP000601171">
    <property type="component" value="Unassembled WGS sequence"/>
</dbReference>
<dbReference type="InterPro" id="IPR036667">
    <property type="entry name" value="PTS_IIB_sorbose-sp_sf"/>
</dbReference>
<evidence type="ECO:0000256" key="6">
    <source>
        <dbReference type="ARBA" id="ARBA00022683"/>
    </source>
</evidence>
<evidence type="ECO:0000256" key="3">
    <source>
        <dbReference type="ARBA" id="ARBA00022490"/>
    </source>
</evidence>
<evidence type="ECO:0000313" key="9">
    <source>
        <dbReference type="EMBL" id="MBC8589162.1"/>
    </source>
</evidence>
<evidence type="ECO:0000256" key="2">
    <source>
        <dbReference type="ARBA" id="ARBA00022448"/>
    </source>
</evidence>
<evidence type="ECO:0000256" key="5">
    <source>
        <dbReference type="ARBA" id="ARBA00022679"/>
    </source>
</evidence>
<keyword evidence="5" id="KW-0808">Transferase</keyword>
<comment type="caution">
    <text evidence="9">The sequence shown here is derived from an EMBL/GenBank/DDBJ whole genome shotgun (WGS) entry which is preliminary data.</text>
</comment>
<gene>
    <name evidence="9" type="ORF">H8707_13150</name>
</gene>
<dbReference type="GO" id="GO:0016301">
    <property type="term" value="F:kinase activity"/>
    <property type="evidence" value="ECO:0007669"/>
    <property type="project" value="UniProtKB-KW"/>
</dbReference>
<organism evidence="9 10">
    <name type="scientific">Paratissierella segnis</name>
    <dbReference type="NCBI Taxonomy" id="2763679"/>
    <lineage>
        <taxon>Bacteria</taxon>
        <taxon>Bacillati</taxon>
        <taxon>Bacillota</taxon>
        <taxon>Tissierellia</taxon>
        <taxon>Tissierellales</taxon>
        <taxon>Tissierellaceae</taxon>
        <taxon>Paratissierella</taxon>
    </lineage>
</organism>
<dbReference type="AlphaFoldDB" id="A0A926EZA6"/>
<reference evidence="9" key="1">
    <citation type="submission" date="2020-08" db="EMBL/GenBank/DDBJ databases">
        <title>Genome public.</title>
        <authorList>
            <person name="Liu C."/>
            <person name="Sun Q."/>
        </authorList>
    </citation>
    <scope>NUCLEOTIDE SEQUENCE</scope>
    <source>
        <strain evidence="9">BX21</strain>
    </source>
</reference>
<dbReference type="GO" id="GO:0009401">
    <property type="term" value="P:phosphoenolpyruvate-dependent sugar phosphotransferase system"/>
    <property type="evidence" value="ECO:0007669"/>
    <property type="project" value="UniProtKB-KW"/>
</dbReference>
<keyword evidence="3" id="KW-0963">Cytoplasm</keyword>
<accession>A0A926EZA6</accession>
<keyword evidence="7" id="KW-0418">Kinase</keyword>
<evidence type="ECO:0000256" key="4">
    <source>
        <dbReference type="ARBA" id="ARBA00022597"/>
    </source>
</evidence>
<dbReference type="GO" id="GO:0005737">
    <property type="term" value="C:cytoplasm"/>
    <property type="evidence" value="ECO:0007669"/>
    <property type="project" value="UniProtKB-SubCell"/>
</dbReference>
<dbReference type="RefSeq" id="WP_262430623.1">
    <property type="nucleotide sequence ID" value="NZ_JACRTG010000030.1"/>
</dbReference>